<organism evidence="4 5">
    <name type="scientific">Mycena citricolor</name>
    <dbReference type="NCBI Taxonomy" id="2018698"/>
    <lineage>
        <taxon>Eukaryota</taxon>
        <taxon>Fungi</taxon>
        <taxon>Dikarya</taxon>
        <taxon>Basidiomycota</taxon>
        <taxon>Agaricomycotina</taxon>
        <taxon>Agaricomycetes</taxon>
        <taxon>Agaricomycetidae</taxon>
        <taxon>Agaricales</taxon>
        <taxon>Marasmiineae</taxon>
        <taxon>Mycenaceae</taxon>
        <taxon>Mycena</taxon>
    </lineage>
</organism>
<dbReference type="GO" id="GO:0016887">
    <property type="term" value="F:ATP hydrolysis activity"/>
    <property type="evidence" value="ECO:0007669"/>
    <property type="project" value="InterPro"/>
</dbReference>
<evidence type="ECO:0000259" key="3">
    <source>
        <dbReference type="Pfam" id="PF00005"/>
    </source>
</evidence>
<protein>
    <recommendedName>
        <fullName evidence="3">ABC transporter domain-containing protein</fullName>
    </recommendedName>
</protein>
<dbReference type="AlphaFoldDB" id="A0AAD2H7T3"/>
<accession>A0AAD2H7T3</accession>
<evidence type="ECO:0000313" key="5">
    <source>
        <dbReference type="Proteomes" id="UP001295794"/>
    </source>
</evidence>
<sequence>MNHKDVQMAYREGRPLVLKSVSFEVKVAEKIGIVGLTGAGKSSPLQRLFRVVELQSGEVDIEGRSIPGVSLDALRGRLALVPQESVLFLGMLWENLDPQNSRTGAELFPVLQRPWLLPRPGEPSDPTHCAGVSDPGIPVKGTKAYEVCVAAILRLMTRAASFLTSAISSSGA</sequence>
<dbReference type="EMBL" id="CAVNYO010000169">
    <property type="protein sequence ID" value="CAK5271108.1"/>
    <property type="molecule type" value="Genomic_DNA"/>
</dbReference>
<comment type="caution">
    <text evidence="4">The sequence shown here is derived from an EMBL/GenBank/DDBJ whole genome shotgun (WGS) entry which is preliminary data.</text>
</comment>
<dbReference type="InterPro" id="IPR003439">
    <property type="entry name" value="ABC_transporter-like_ATP-bd"/>
</dbReference>
<evidence type="ECO:0000256" key="2">
    <source>
        <dbReference type="ARBA" id="ARBA00022840"/>
    </source>
</evidence>
<proteinExistence type="predicted"/>
<dbReference type="InterPro" id="IPR027417">
    <property type="entry name" value="P-loop_NTPase"/>
</dbReference>
<evidence type="ECO:0000313" key="4">
    <source>
        <dbReference type="EMBL" id="CAK5271108.1"/>
    </source>
</evidence>
<gene>
    <name evidence="4" type="ORF">MYCIT1_LOCUS15996</name>
</gene>
<dbReference type="PANTHER" id="PTHR24223">
    <property type="entry name" value="ATP-BINDING CASSETTE SUB-FAMILY C"/>
    <property type="match status" value="1"/>
</dbReference>
<keyword evidence="1" id="KW-0547">Nucleotide-binding</keyword>
<dbReference type="SUPFAM" id="SSF52540">
    <property type="entry name" value="P-loop containing nucleoside triphosphate hydrolases"/>
    <property type="match status" value="1"/>
</dbReference>
<evidence type="ECO:0000256" key="1">
    <source>
        <dbReference type="ARBA" id="ARBA00022741"/>
    </source>
</evidence>
<feature type="domain" description="ABC transporter" evidence="3">
    <location>
        <begin position="18"/>
        <end position="100"/>
    </location>
</feature>
<dbReference type="Gene3D" id="3.40.50.300">
    <property type="entry name" value="P-loop containing nucleotide triphosphate hydrolases"/>
    <property type="match status" value="1"/>
</dbReference>
<dbReference type="GO" id="GO:0042626">
    <property type="term" value="F:ATPase-coupled transmembrane transporter activity"/>
    <property type="evidence" value="ECO:0007669"/>
    <property type="project" value="TreeGrafter"/>
</dbReference>
<dbReference type="Proteomes" id="UP001295794">
    <property type="component" value="Unassembled WGS sequence"/>
</dbReference>
<dbReference type="Pfam" id="PF00005">
    <property type="entry name" value="ABC_tran"/>
    <property type="match status" value="1"/>
</dbReference>
<dbReference type="InterPro" id="IPR050173">
    <property type="entry name" value="ABC_transporter_C-like"/>
</dbReference>
<keyword evidence="2" id="KW-0067">ATP-binding</keyword>
<keyword evidence="5" id="KW-1185">Reference proteome</keyword>
<name>A0AAD2H7T3_9AGAR</name>
<dbReference type="GO" id="GO:0016020">
    <property type="term" value="C:membrane"/>
    <property type="evidence" value="ECO:0007669"/>
    <property type="project" value="TreeGrafter"/>
</dbReference>
<reference evidence="4" key="1">
    <citation type="submission" date="2023-11" db="EMBL/GenBank/DDBJ databases">
        <authorList>
            <person name="De Vega J J."/>
            <person name="De Vega J J."/>
        </authorList>
    </citation>
    <scope>NUCLEOTIDE SEQUENCE</scope>
</reference>
<dbReference type="GO" id="GO:0005524">
    <property type="term" value="F:ATP binding"/>
    <property type="evidence" value="ECO:0007669"/>
    <property type="project" value="UniProtKB-KW"/>
</dbReference>